<dbReference type="AlphaFoldDB" id="A0A2T0WJC3"/>
<dbReference type="RefSeq" id="WP_106134368.1">
    <property type="nucleotide sequence ID" value="NZ_PVTR01000008.1"/>
</dbReference>
<organism evidence="2 3">
    <name type="scientific">Mongoliibacter ruber</name>
    <dbReference type="NCBI Taxonomy" id="1750599"/>
    <lineage>
        <taxon>Bacteria</taxon>
        <taxon>Pseudomonadati</taxon>
        <taxon>Bacteroidota</taxon>
        <taxon>Cytophagia</taxon>
        <taxon>Cytophagales</taxon>
        <taxon>Cyclobacteriaceae</taxon>
        <taxon>Mongoliibacter</taxon>
    </lineage>
</organism>
<proteinExistence type="predicted"/>
<gene>
    <name evidence="2" type="ORF">CLW00_108121</name>
</gene>
<dbReference type="EMBL" id="PVTR01000008">
    <property type="protein sequence ID" value="PRY86634.1"/>
    <property type="molecule type" value="Genomic_DNA"/>
</dbReference>
<dbReference type="OrthoDB" id="1122115at2"/>
<keyword evidence="1" id="KW-0732">Signal</keyword>
<sequence length="149" mass="16803">MKKKYLLLVSCFCLLFCAEAFSQSKIKPLHVGVYQGGLITQVSIGTDFEKKYYGELRLNATDLLDFPFSVEGYFNRNLKRTDWYNFHLGLMLRVWEFGDLSAGLPLGLTIKPIEAHRNLGILLETTPIVSSFGNVGLRGVLGIRYSFGN</sequence>
<accession>A0A2T0WJC3</accession>
<dbReference type="Proteomes" id="UP000238157">
    <property type="component" value="Unassembled WGS sequence"/>
</dbReference>
<evidence type="ECO:0000313" key="2">
    <source>
        <dbReference type="EMBL" id="PRY86634.1"/>
    </source>
</evidence>
<keyword evidence="3" id="KW-1185">Reference proteome</keyword>
<evidence type="ECO:0000313" key="3">
    <source>
        <dbReference type="Proteomes" id="UP000238157"/>
    </source>
</evidence>
<reference evidence="2 3" key="1">
    <citation type="submission" date="2018-03" db="EMBL/GenBank/DDBJ databases">
        <title>Genomic Encyclopedia of Archaeal and Bacterial Type Strains, Phase II (KMG-II): from individual species to whole genera.</title>
        <authorList>
            <person name="Goeker M."/>
        </authorList>
    </citation>
    <scope>NUCLEOTIDE SEQUENCE [LARGE SCALE GENOMIC DNA]</scope>
    <source>
        <strain evidence="2 3">DSM 27929</strain>
    </source>
</reference>
<evidence type="ECO:0000256" key="1">
    <source>
        <dbReference type="SAM" id="SignalP"/>
    </source>
</evidence>
<feature type="signal peptide" evidence="1">
    <location>
        <begin position="1"/>
        <end position="22"/>
    </location>
</feature>
<name>A0A2T0WJC3_9BACT</name>
<protein>
    <submittedName>
        <fullName evidence="2">Uncharacterized protein</fullName>
    </submittedName>
</protein>
<comment type="caution">
    <text evidence="2">The sequence shown here is derived from an EMBL/GenBank/DDBJ whole genome shotgun (WGS) entry which is preliminary data.</text>
</comment>
<feature type="chain" id="PRO_5015753143" evidence="1">
    <location>
        <begin position="23"/>
        <end position="149"/>
    </location>
</feature>